<dbReference type="SUPFAM" id="SSF47144">
    <property type="entry name" value="HSC20 (HSCB), C-terminal oligomerisation domain"/>
    <property type="match status" value="1"/>
</dbReference>
<dbReference type="SUPFAM" id="SSF46565">
    <property type="entry name" value="Chaperone J-domain"/>
    <property type="match status" value="1"/>
</dbReference>
<dbReference type="SMART" id="SM00271">
    <property type="entry name" value="DnaJ"/>
    <property type="match status" value="1"/>
</dbReference>
<evidence type="ECO:0000256" key="2">
    <source>
        <dbReference type="ARBA" id="ARBA00023186"/>
    </source>
</evidence>
<dbReference type="GO" id="GO:0001671">
    <property type="term" value="F:ATPase activator activity"/>
    <property type="evidence" value="ECO:0007669"/>
    <property type="project" value="InterPro"/>
</dbReference>
<keyword evidence="2" id="KW-0143">Chaperone</keyword>
<reference evidence="4" key="1">
    <citation type="submission" date="2023-08" db="EMBL/GenBank/DDBJ databases">
        <authorList>
            <person name="Audoor S."/>
            <person name="Bilcke G."/>
        </authorList>
    </citation>
    <scope>NUCLEOTIDE SEQUENCE</scope>
</reference>
<evidence type="ECO:0000313" key="4">
    <source>
        <dbReference type="EMBL" id="CAJ1935319.1"/>
    </source>
</evidence>
<dbReference type="PANTHER" id="PTHR14021:SF15">
    <property type="entry name" value="IRON-SULFUR CLUSTER CO-CHAPERONE PROTEIN HSCB"/>
    <property type="match status" value="1"/>
</dbReference>
<dbReference type="Pfam" id="PF07743">
    <property type="entry name" value="HSCB_C"/>
    <property type="match status" value="1"/>
</dbReference>
<sequence>MMMTSTTRASLRLVNSLSALSTNALRSTAAFSTAAAPEPDTETDLMDSFQTLGVPRRFGLKHSELKLKYHKLMNEFHPDKHQDKSLEKRDWIDEKAASITHAFQTLSHPSLRAKHLLTLQGNPIDETSKTDLVGTEFLMDIMELQDSVEATPPKNMEPLWKETQIHIGTLLDELTEAFDETADETKAKHIVAKLQYLYRIESLMHAKMDAAE</sequence>
<evidence type="ECO:0000259" key="3">
    <source>
        <dbReference type="PROSITE" id="PS50076"/>
    </source>
</evidence>
<dbReference type="GO" id="GO:0005739">
    <property type="term" value="C:mitochondrion"/>
    <property type="evidence" value="ECO:0007669"/>
    <property type="project" value="TreeGrafter"/>
</dbReference>
<proteinExistence type="inferred from homology"/>
<protein>
    <recommendedName>
        <fullName evidence="3">J domain-containing protein</fullName>
    </recommendedName>
</protein>
<dbReference type="GO" id="GO:0051087">
    <property type="term" value="F:protein-folding chaperone binding"/>
    <property type="evidence" value="ECO:0007669"/>
    <property type="project" value="InterPro"/>
</dbReference>
<dbReference type="InterPro" id="IPR004640">
    <property type="entry name" value="HscB"/>
</dbReference>
<dbReference type="NCBIfam" id="TIGR00714">
    <property type="entry name" value="hscB"/>
    <property type="match status" value="1"/>
</dbReference>
<dbReference type="InterPro" id="IPR036869">
    <property type="entry name" value="J_dom_sf"/>
</dbReference>
<dbReference type="EMBL" id="CAKOGP040000447">
    <property type="protein sequence ID" value="CAJ1935319.1"/>
    <property type="molecule type" value="Genomic_DNA"/>
</dbReference>
<dbReference type="Pfam" id="PF00226">
    <property type="entry name" value="DnaJ"/>
    <property type="match status" value="1"/>
</dbReference>
<dbReference type="InterPro" id="IPR009073">
    <property type="entry name" value="HscB_oligo_C"/>
</dbReference>
<accession>A0AAD2CT56</accession>
<name>A0AAD2CT56_9STRA</name>
<comment type="similarity">
    <text evidence="1">Belongs to the HscB family.</text>
</comment>
<feature type="domain" description="J" evidence="3">
    <location>
        <begin position="47"/>
        <end position="119"/>
    </location>
</feature>
<dbReference type="GO" id="GO:0051259">
    <property type="term" value="P:protein complex oligomerization"/>
    <property type="evidence" value="ECO:0007669"/>
    <property type="project" value="InterPro"/>
</dbReference>
<dbReference type="InterPro" id="IPR036386">
    <property type="entry name" value="HscB_C_sf"/>
</dbReference>
<gene>
    <name evidence="4" type="ORF">CYCCA115_LOCUS4654</name>
</gene>
<dbReference type="Gene3D" id="1.10.287.110">
    <property type="entry name" value="DnaJ domain"/>
    <property type="match status" value="1"/>
</dbReference>
<comment type="caution">
    <text evidence="4">The sequence shown here is derived from an EMBL/GenBank/DDBJ whole genome shotgun (WGS) entry which is preliminary data.</text>
</comment>
<dbReference type="Proteomes" id="UP001295423">
    <property type="component" value="Unassembled WGS sequence"/>
</dbReference>
<organism evidence="4 5">
    <name type="scientific">Cylindrotheca closterium</name>
    <dbReference type="NCBI Taxonomy" id="2856"/>
    <lineage>
        <taxon>Eukaryota</taxon>
        <taxon>Sar</taxon>
        <taxon>Stramenopiles</taxon>
        <taxon>Ochrophyta</taxon>
        <taxon>Bacillariophyta</taxon>
        <taxon>Bacillariophyceae</taxon>
        <taxon>Bacillariophycidae</taxon>
        <taxon>Bacillariales</taxon>
        <taxon>Bacillariaceae</taxon>
        <taxon>Cylindrotheca</taxon>
    </lineage>
</organism>
<dbReference type="CDD" id="cd06257">
    <property type="entry name" value="DnaJ"/>
    <property type="match status" value="1"/>
</dbReference>
<dbReference type="InterPro" id="IPR001623">
    <property type="entry name" value="DnaJ_domain"/>
</dbReference>
<dbReference type="GO" id="GO:0044571">
    <property type="term" value="P:[2Fe-2S] cluster assembly"/>
    <property type="evidence" value="ECO:0007669"/>
    <property type="project" value="InterPro"/>
</dbReference>
<dbReference type="PANTHER" id="PTHR14021">
    <property type="entry name" value="IRON-SULFUR CLUSTER CO-CHAPERONE PROTEIN HSCB"/>
    <property type="match status" value="1"/>
</dbReference>
<evidence type="ECO:0000313" key="5">
    <source>
        <dbReference type="Proteomes" id="UP001295423"/>
    </source>
</evidence>
<keyword evidence="5" id="KW-1185">Reference proteome</keyword>
<dbReference type="PROSITE" id="PS50076">
    <property type="entry name" value="DNAJ_2"/>
    <property type="match status" value="1"/>
</dbReference>
<dbReference type="Gene3D" id="1.20.1280.20">
    <property type="entry name" value="HscB, C-terminal domain"/>
    <property type="match status" value="1"/>
</dbReference>
<evidence type="ECO:0000256" key="1">
    <source>
        <dbReference type="ARBA" id="ARBA00010476"/>
    </source>
</evidence>
<dbReference type="AlphaFoldDB" id="A0AAD2CT56"/>